<dbReference type="GO" id="GO:0006606">
    <property type="term" value="P:protein import into nucleus"/>
    <property type="evidence" value="ECO:0007669"/>
    <property type="project" value="TreeGrafter"/>
</dbReference>
<dbReference type="EMBL" id="FN649745">
    <property type="protein sequence ID" value="CBN76114.1"/>
    <property type="molecule type" value="Genomic_DNA"/>
</dbReference>
<dbReference type="GO" id="GO:0006406">
    <property type="term" value="P:mRNA export from nucleus"/>
    <property type="evidence" value="ECO:0007669"/>
    <property type="project" value="TreeGrafter"/>
</dbReference>
<dbReference type="STRING" id="2880.D8LL20"/>
<evidence type="ECO:0000256" key="2">
    <source>
        <dbReference type="ARBA" id="ARBA00022448"/>
    </source>
</evidence>
<dbReference type="AlphaFoldDB" id="D8LL20"/>
<dbReference type="PANTHER" id="PTHR13257">
    <property type="entry name" value="NUCLEOPORIN NUP84-RELATED"/>
    <property type="match status" value="1"/>
</dbReference>
<keyword evidence="5" id="KW-0811">Translocation</keyword>
<dbReference type="GO" id="GO:0017056">
    <property type="term" value="F:structural constituent of nuclear pore"/>
    <property type="evidence" value="ECO:0007669"/>
    <property type="project" value="InterPro"/>
</dbReference>
<evidence type="ECO:0000256" key="3">
    <source>
        <dbReference type="ARBA" id="ARBA00022816"/>
    </source>
</evidence>
<dbReference type="OrthoDB" id="10337305at2759"/>
<reference evidence="9 10" key="1">
    <citation type="journal article" date="2010" name="Nature">
        <title>The Ectocarpus genome and the independent evolution of multicellularity in brown algae.</title>
        <authorList>
            <person name="Cock J.M."/>
            <person name="Sterck L."/>
            <person name="Rouze P."/>
            <person name="Scornet D."/>
            <person name="Allen A.E."/>
            <person name="Amoutzias G."/>
            <person name="Anthouard V."/>
            <person name="Artiguenave F."/>
            <person name="Aury J.M."/>
            <person name="Badger J.H."/>
            <person name="Beszteri B."/>
            <person name="Billiau K."/>
            <person name="Bonnet E."/>
            <person name="Bothwell J.H."/>
            <person name="Bowler C."/>
            <person name="Boyen C."/>
            <person name="Brownlee C."/>
            <person name="Carrano C.J."/>
            <person name="Charrier B."/>
            <person name="Cho G.Y."/>
            <person name="Coelho S.M."/>
            <person name="Collen J."/>
            <person name="Corre E."/>
            <person name="Da Silva C."/>
            <person name="Delage L."/>
            <person name="Delaroque N."/>
            <person name="Dittami S.M."/>
            <person name="Doulbeau S."/>
            <person name="Elias M."/>
            <person name="Farnham G."/>
            <person name="Gachon C.M."/>
            <person name="Gschloessl B."/>
            <person name="Heesch S."/>
            <person name="Jabbari K."/>
            <person name="Jubin C."/>
            <person name="Kawai H."/>
            <person name="Kimura K."/>
            <person name="Kloareg B."/>
            <person name="Kupper F.C."/>
            <person name="Lang D."/>
            <person name="Le Bail A."/>
            <person name="Leblanc C."/>
            <person name="Lerouge P."/>
            <person name="Lohr M."/>
            <person name="Lopez P.J."/>
            <person name="Martens C."/>
            <person name="Maumus F."/>
            <person name="Michel G."/>
            <person name="Miranda-Saavedra D."/>
            <person name="Morales J."/>
            <person name="Moreau H."/>
            <person name="Motomura T."/>
            <person name="Nagasato C."/>
            <person name="Napoli C.A."/>
            <person name="Nelson D.R."/>
            <person name="Nyvall-Collen P."/>
            <person name="Peters A.F."/>
            <person name="Pommier C."/>
            <person name="Potin P."/>
            <person name="Poulain J."/>
            <person name="Quesneville H."/>
            <person name="Read B."/>
            <person name="Rensing S.A."/>
            <person name="Ritter A."/>
            <person name="Rousvoal S."/>
            <person name="Samanta M."/>
            <person name="Samson G."/>
            <person name="Schroeder D.C."/>
            <person name="Segurens B."/>
            <person name="Strittmatter M."/>
            <person name="Tonon T."/>
            <person name="Tregear J.W."/>
            <person name="Valentin K."/>
            <person name="von Dassow P."/>
            <person name="Yamagishi T."/>
            <person name="Van de Peer Y."/>
            <person name="Wincker P."/>
        </authorList>
    </citation>
    <scope>NUCLEOTIDE SEQUENCE [LARGE SCALE GENOMIC DNA]</scope>
    <source>
        <strain evidence="10">Ec32 / CCAP1310/4</strain>
    </source>
</reference>
<feature type="compositionally biased region" description="Polar residues" evidence="8">
    <location>
        <begin position="149"/>
        <end position="158"/>
    </location>
</feature>
<keyword evidence="10" id="KW-1185">Reference proteome</keyword>
<keyword evidence="3" id="KW-0509">mRNA transport</keyword>
<comment type="subcellular location">
    <subcellularLocation>
        <location evidence="1">Nucleus</location>
        <location evidence="1">Nuclear pore complex</location>
    </subcellularLocation>
</comment>
<proteinExistence type="predicted"/>
<evidence type="ECO:0000256" key="6">
    <source>
        <dbReference type="ARBA" id="ARBA00023132"/>
    </source>
</evidence>
<name>D8LL20_ECTSI</name>
<feature type="region of interest" description="Disordered" evidence="8">
    <location>
        <begin position="149"/>
        <end position="193"/>
    </location>
</feature>
<feature type="region of interest" description="Disordered" evidence="8">
    <location>
        <begin position="1"/>
        <end position="24"/>
    </location>
</feature>
<evidence type="ECO:0000256" key="5">
    <source>
        <dbReference type="ARBA" id="ARBA00023010"/>
    </source>
</evidence>
<evidence type="ECO:0000256" key="1">
    <source>
        <dbReference type="ARBA" id="ARBA00004567"/>
    </source>
</evidence>
<feature type="compositionally biased region" description="Polar residues" evidence="8">
    <location>
        <begin position="72"/>
        <end position="83"/>
    </location>
</feature>
<accession>D8LL20</accession>
<evidence type="ECO:0000313" key="9">
    <source>
        <dbReference type="EMBL" id="CBN76114.1"/>
    </source>
</evidence>
<evidence type="ECO:0000256" key="8">
    <source>
        <dbReference type="SAM" id="MobiDB-lite"/>
    </source>
</evidence>
<feature type="region of interest" description="Disordered" evidence="8">
    <location>
        <begin position="552"/>
        <end position="576"/>
    </location>
</feature>
<dbReference type="EMBL" id="FN648503">
    <property type="protein sequence ID" value="CBN76114.1"/>
    <property type="molecule type" value="Genomic_DNA"/>
</dbReference>
<keyword evidence="6" id="KW-0906">Nuclear pore complex</keyword>
<keyword evidence="7" id="KW-0539">Nucleus</keyword>
<dbReference type="Proteomes" id="UP000002630">
    <property type="component" value="Linkage Group LG20"/>
</dbReference>
<dbReference type="InParanoid" id="D8LL20"/>
<evidence type="ECO:0000313" key="10">
    <source>
        <dbReference type="Proteomes" id="UP000002630"/>
    </source>
</evidence>
<dbReference type="InterPro" id="IPR037700">
    <property type="entry name" value="NUP88/NUP82"/>
</dbReference>
<dbReference type="GO" id="GO:0005643">
    <property type="term" value="C:nuclear pore"/>
    <property type="evidence" value="ECO:0007669"/>
    <property type="project" value="UniProtKB-SubCell"/>
</dbReference>
<evidence type="ECO:0000256" key="7">
    <source>
        <dbReference type="ARBA" id="ARBA00023242"/>
    </source>
</evidence>
<evidence type="ECO:0000256" key="4">
    <source>
        <dbReference type="ARBA" id="ARBA00022927"/>
    </source>
</evidence>
<dbReference type="GO" id="GO:0000056">
    <property type="term" value="P:ribosomal small subunit export from nucleus"/>
    <property type="evidence" value="ECO:0007669"/>
    <property type="project" value="InterPro"/>
</dbReference>
<gene>
    <name evidence="9" type="ORF">Esi_0314_0018</name>
</gene>
<dbReference type="PANTHER" id="PTHR13257:SF0">
    <property type="entry name" value="NUCLEAR PORE COMPLEX PROTEIN NUP88"/>
    <property type="match status" value="1"/>
</dbReference>
<keyword evidence="2" id="KW-0813">Transport</keyword>
<protein>
    <submittedName>
        <fullName evidence="9">Uncharacterized protein</fullName>
    </submittedName>
</protein>
<keyword evidence="4" id="KW-0653">Protein transport</keyword>
<sequence length="898" mass="95031">MQLVLRSASLHPPPTTSLDAAASSSSGATASVVASELMAVSAGLHLAMLCRSNTIRAVSLMDVPDAAAHAPSSGSIRTPSSAQQRREDDPFHAVSFSADCAPRPGDDVIPSDSIPPKTPIKGLQFSPSGHSLLIWGESYVAVARLPRSARTTGGSNPTHGVPPATPFLSPPRDLTASGRRRGTAGGDGTSGDKSARWKWTLVDMSGYAVDVMRQRIVHAAWHPASDGCVTLLTAGKDDVYVAVAGVGAKAFVMLHVPGRERPEQVLPIPDGPNVSPPVALAHSHCPGWQRFTIWIAKKDGSVGALCPVVPQTAKVDSEELVGLWSATCDTLVAARWEQAHQSGTDSQQQSALDEEVARLEQQKGWLRETFSHVFYGQDNDGTAAAVPAGGALVARTPRHLVLQDRILAGRTGENAGAACGLAVLQGVGGGAGGDAAEAAAAPPPVVLAVAYREGWVDIALVPAGVSPRWSERAGQRVSCAAAAAGGSGGETSGAVLESLDLAERVEDKTARRRQGLSLSAGGSASWTLLAATPCRVASVTVTWAGRIQRAAERARERAAQDRPGTNSSSGSGRLDGDLRAVLRERPDSQVNEVLFVPRCSSGRIVGVVPVDSPIVGHLAMARLAGGHVEMVNVGVMTLQATEVASAAKRAEAQDTPGRGDMLPRFEAALQKAKKDIGELQANRPLALAAGHLKMSQLDQKGVRVVEEQADRLVDGGVVVLEKLHLKMSRRLETLTEVYEHQSGLVKGTAREIASLRNGQEDKTEWAEEINGMADEQRARSAGVLAVVQATRPNVSPAERAFMSEMKEMENYTDRQQVKIEPAAKQVEELCMAEREAEDFLVREAQGLGTGGRGAGLSERETRDVWNMLQADRERILNLVRRMKTALARLDELGVRKDG</sequence>
<feature type="region of interest" description="Disordered" evidence="8">
    <location>
        <begin position="67"/>
        <end position="122"/>
    </location>
</feature>
<dbReference type="GO" id="GO:0000055">
    <property type="term" value="P:ribosomal large subunit export from nucleus"/>
    <property type="evidence" value="ECO:0007669"/>
    <property type="project" value="InterPro"/>
</dbReference>
<organism evidence="9 10">
    <name type="scientific">Ectocarpus siliculosus</name>
    <name type="common">Brown alga</name>
    <name type="synonym">Conferva siliculosa</name>
    <dbReference type="NCBI Taxonomy" id="2880"/>
    <lineage>
        <taxon>Eukaryota</taxon>
        <taxon>Sar</taxon>
        <taxon>Stramenopiles</taxon>
        <taxon>Ochrophyta</taxon>
        <taxon>PX clade</taxon>
        <taxon>Phaeophyceae</taxon>
        <taxon>Ectocarpales</taxon>
        <taxon>Ectocarpaceae</taxon>
        <taxon>Ectocarpus</taxon>
    </lineage>
</organism>